<keyword evidence="3" id="KW-1185">Reference proteome</keyword>
<dbReference type="EMBL" id="JACSEA010000007">
    <property type="protein sequence ID" value="KAF7396666.1"/>
    <property type="molecule type" value="Genomic_DNA"/>
</dbReference>
<proteinExistence type="predicted"/>
<dbReference type="Proteomes" id="UP000614350">
    <property type="component" value="Unassembled WGS sequence"/>
</dbReference>
<feature type="region of interest" description="Disordered" evidence="1">
    <location>
        <begin position="1"/>
        <end position="23"/>
    </location>
</feature>
<gene>
    <name evidence="2" type="ORF">HZH66_007528</name>
</gene>
<sequence length="232" mass="26243">MATDVEESDTDDHERPVPPKRQRTRCIKVDENYWETDKTSCNSKHTIQEAENVEHEDVERREKLRRWQACQVAKGFVDNTINKMLENFIVPSESYSLGDPEFRVFRGNDMENTAVMMAIRNHGLVQSTELVSQSDTFYSNGIPGYWTNNDYTNVSCCPSSHMQDAGDFSNSIAASSANSLKLHDSLEIPRYNGSTWDVGKIADSDQQEDFLERAVAEAIKKKGLSALSVDYG</sequence>
<accession>A0A834JYD4</accession>
<evidence type="ECO:0000313" key="2">
    <source>
        <dbReference type="EMBL" id="KAF7396666.1"/>
    </source>
</evidence>
<protein>
    <submittedName>
        <fullName evidence="2">Uncharacterized protein</fullName>
    </submittedName>
</protein>
<evidence type="ECO:0000256" key="1">
    <source>
        <dbReference type="SAM" id="MobiDB-lite"/>
    </source>
</evidence>
<evidence type="ECO:0000313" key="3">
    <source>
        <dbReference type="Proteomes" id="UP000614350"/>
    </source>
</evidence>
<feature type="compositionally biased region" description="Acidic residues" evidence="1">
    <location>
        <begin position="1"/>
        <end position="11"/>
    </location>
</feature>
<organism evidence="2 3">
    <name type="scientific">Vespula vulgaris</name>
    <name type="common">Yellow jacket</name>
    <name type="synonym">Wasp</name>
    <dbReference type="NCBI Taxonomy" id="7454"/>
    <lineage>
        <taxon>Eukaryota</taxon>
        <taxon>Metazoa</taxon>
        <taxon>Ecdysozoa</taxon>
        <taxon>Arthropoda</taxon>
        <taxon>Hexapoda</taxon>
        <taxon>Insecta</taxon>
        <taxon>Pterygota</taxon>
        <taxon>Neoptera</taxon>
        <taxon>Endopterygota</taxon>
        <taxon>Hymenoptera</taxon>
        <taxon>Apocrita</taxon>
        <taxon>Aculeata</taxon>
        <taxon>Vespoidea</taxon>
        <taxon>Vespidae</taxon>
        <taxon>Vespinae</taxon>
        <taxon>Vespula</taxon>
    </lineage>
</organism>
<dbReference type="AlphaFoldDB" id="A0A834JYD4"/>
<name>A0A834JYD4_VESVU</name>
<reference evidence="2" key="1">
    <citation type="journal article" date="2020" name="G3 (Bethesda)">
        <title>High-Quality Assemblies for Three Invasive Social Wasps from the &lt;i&gt;Vespula&lt;/i&gt; Genus.</title>
        <authorList>
            <person name="Harrop T.W.R."/>
            <person name="Guhlin J."/>
            <person name="McLaughlin G.M."/>
            <person name="Permina E."/>
            <person name="Stockwell P."/>
            <person name="Gilligan J."/>
            <person name="Le Lec M.F."/>
            <person name="Gruber M.A.M."/>
            <person name="Quinn O."/>
            <person name="Lovegrove M."/>
            <person name="Duncan E.J."/>
            <person name="Remnant E.J."/>
            <person name="Van Eeckhoven J."/>
            <person name="Graham B."/>
            <person name="Knapp R.A."/>
            <person name="Langford K.W."/>
            <person name="Kronenberg Z."/>
            <person name="Press M.O."/>
            <person name="Eacker S.M."/>
            <person name="Wilson-Rankin E.E."/>
            <person name="Purcell J."/>
            <person name="Lester P.J."/>
            <person name="Dearden P.K."/>
        </authorList>
    </citation>
    <scope>NUCLEOTIDE SEQUENCE</scope>
    <source>
        <strain evidence="2">Marl-1</strain>
    </source>
</reference>
<comment type="caution">
    <text evidence="2">The sequence shown here is derived from an EMBL/GenBank/DDBJ whole genome shotgun (WGS) entry which is preliminary data.</text>
</comment>